<reference evidence="2 3" key="2">
    <citation type="submission" date="2018-11" db="EMBL/GenBank/DDBJ databases">
        <authorList>
            <consortium name="Pathogen Informatics"/>
        </authorList>
    </citation>
    <scope>NUCLEOTIDE SEQUENCE [LARGE SCALE GENOMIC DNA]</scope>
</reference>
<organism evidence="4">
    <name type="scientific">Anisakis simplex</name>
    <name type="common">Herring worm</name>
    <dbReference type="NCBI Taxonomy" id="6269"/>
    <lineage>
        <taxon>Eukaryota</taxon>
        <taxon>Metazoa</taxon>
        <taxon>Ecdysozoa</taxon>
        <taxon>Nematoda</taxon>
        <taxon>Chromadorea</taxon>
        <taxon>Rhabditida</taxon>
        <taxon>Spirurina</taxon>
        <taxon>Ascaridomorpha</taxon>
        <taxon>Ascaridoidea</taxon>
        <taxon>Anisakidae</taxon>
        <taxon>Anisakis</taxon>
        <taxon>Anisakis simplex complex</taxon>
    </lineage>
</organism>
<dbReference type="Proteomes" id="UP000267096">
    <property type="component" value="Unassembled WGS sequence"/>
</dbReference>
<dbReference type="EMBL" id="UYRR01007247">
    <property type="protein sequence ID" value="VDK23446.1"/>
    <property type="molecule type" value="Genomic_DNA"/>
</dbReference>
<dbReference type="InterPro" id="IPR029058">
    <property type="entry name" value="AB_hydrolase_fold"/>
</dbReference>
<comment type="similarity">
    <text evidence="1">Belongs to the peptidase S10 family.</text>
</comment>
<dbReference type="SUPFAM" id="SSF53474">
    <property type="entry name" value="alpha/beta-Hydrolases"/>
    <property type="match status" value="1"/>
</dbReference>
<evidence type="ECO:0000256" key="1">
    <source>
        <dbReference type="ARBA" id="ARBA00009431"/>
    </source>
</evidence>
<dbReference type="GO" id="GO:0006508">
    <property type="term" value="P:proteolysis"/>
    <property type="evidence" value="ECO:0007669"/>
    <property type="project" value="InterPro"/>
</dbReference>
<dbReference type="AlphaFoldDB" id="A0A0M3JA16"/>
<dbReference type="GO" id="GO:0004185">
    <property type="term" value="F:serine-type carboxypeptidase activity"/>
    <property type="evidence" value="ECO:0007669"/>
    <property type="project" value="InterPro"/>
</dbReference>
<gene>
    <name evidence="2" type="ORF">ASIM_LOCUS4250</name>
</gene>
<dbReference type="Gene3D" id="3.40.50.1820">
    <property type="entry name" value="alpha/beta hydrolase"/>
    <property type="match status" value="1"/>
</dbReference>
<keyword evidence="3" id="KW-1185">Reference proteome</keyword>
<name>A0A0M3JA16_ANISI</name>
<dbReference type="OrthoDB" id="443318at2759"/>
<reference evidence="4" key="1">
    <citation type="submission" date="2017-02" db="UniProtKB">
        <authorList>
            <consortium name="WormBaseParasite"/>
        </authorList>
    </citation>
    <scope>IDENTIFICATION</scope>
</reference>
<dbReference type="InterPro" id="IPR001563">
    <property type="entry name" value="Peptidase_S10"/>
</dbReference>
<dbReference type="Pfam" id="PF00450">
    <property type="entry name" value="Peptidase_S10"/>
    <property type="match status" value="1"/>
</dbReference>
<dbReference type="WBParaSite" id="ASIM_0000443601-mRNA-1">
    <property type="protein sequence ID" value="ASIM_0000443601-mRNA-1"/>
    <property type="gene ID" value="ASIM_0000443601"/>
</dbReference>
<proteinExistence type="inferred from homology"/>
<evidence type="ECO:0000313" key="3">
    <source>
        <dbReference type="Proteomes" id="UP000267096"/>
    </source>
</evidence>
<evidence type="ECO:0000313" key="2">
    <source>
        <dbReference type="EMBL" id="VDK23446.1"/>
    </source>
</evidence>
<evidence type="ECO:0000313" key="4">
    <source>
        <dbReference type="WBParaSite" id="ASIM_0000443601-mRNA-1"/>
    </source>
</evidence>
<protein>
    <submittedName>
        <fullName evidence="2 4">Uncharacterized protein</fullName>
    </submittedName>
</protein>
<sequence>MDAASEKYLAQTHVRWALHIPDYVQNWVACSPLVEAGYTQLYNDSLPVLQKIVDSGYKFRILIYNGDADAGCNIFEAEYTFDELAKKNNMQRGQRSPWYYRMEKNYASELAGYQQRFIHNKGQLVIDVLTVKVSGFWNFLGIFLEIFKKFRIFREYFSEIGGIFFEIFKIFQLFGIFRAKIWEDVHLWRHKTAENIKFYLLEWKNLWNFINFLKI</sequence>
<accession>A0A0M3JA16</accession>